<dbReference type="GO" id="GO:0005886">
    <property type="term" value="C:plasma membrane"/>
    <property type="evidence" value="ECO:0007669"/>
    <property type="project" value="InterPro"/>
</dbReference>
<accession>A0A3B0QYX5</accession>
<dbReference type="SMART" id="SM00900">
    <property type="entry name" value="FMN_bind"/>
    <property type="match status" value="1"/>
</dbReference>
<evidence type="ECO:0000256" key="1">
    <source>
        <dbReference type="ARBA" id="ARBA00022448"/>
    </source>
</evidence>
<dbReference type="GO" id="GO:0009055">
    <property type="term" value="F:electron transfer activity"/>
    <property type="evidence" value="ECO:0007669"/>
    <property type="project" value="InterPro"/>
</dbReference>
<dbReference type="PANTHER" id="PTHR36118:SF1">
    <property type="entry name" value="ION-TRANSLOCATING OXIDOREDUCTASE COMPLEX SUBUNIT G"/>
    <property type="match status" value="1"/>
</dbReference>
<keyword evidence="3" id="KW-0285">Flavoprotein</keyword>
<dbReference type="GO" id="GO:0010181">
    <property type="term" value="F:FMN binding"/>
    <property type="evidence" value="ECO:0007669"/>
    <property type="project" value="InterPro"/>
</dbReference>
<evidence type="ECO:0000256" key="4">
    <source>
        <dbReference type="ARBA" id="ARBA00022643"/>
    </source>
</evidence>
<keyword evidence="2" id="KW-0597">Phosphoprotein</keyword>
<keyword evidence="4" id="KW-0288">FMN</keyword>
<evidence type="ECO:0000313" key="8">
    <source>
        <dbReference type="EMBL" id="VAV85309.1"/>
    </source>
</evidence>
<dbReference type="NCBIfam" id="TIGR01947">
    <property type="entry name" value="rnfG"/>
    <property type="match status" value="1"/>
</dbReference>
<evidence type="ECO:0000259" key="7">
    <source>
        <dbReference type="SMART" id="SM00900"/>
    </source>
</evidence>
<dbReference type="AlphaFoldDB" id="A0A3B0QYX5"/>
<dbReference type="HAMAP" id="MF_00479">
    <property type="entry name" value="RsxG_RnfG"/>
    <property type="match status" value="1"/>
</dbReference>
<evidence type="ECO:0000256" key="6">
    <source>
        <dbReference type="SAM" id="MobiDB-lite"/>
    </source>
</evidence>
<evidence type="ECO:0000256" key="3">
    <source>
        <dbReference type="ARBA" id="ARBA00022630"/>
    </source>
</evidence>
<keyword evidence="1" id="KW-0813">Transport</keyword>
<dbReference type="InterPro" id="IPR010209">
    <property type="entry name" value="Ion_transpt_RnfG/RsxG"/>
</dbReference>
<protein>
    <submittedName>
        <fullName evidence="8">Electron transport complex protein RnfG</fullName>
    </submittedName>
</protein>
<sequence length="247" mass="26242">MKKNSPVKMIITLTVTSVIIGALLAGFFKFVSPSIEANRLAEEKKAIFAVLPGAYDYDIVEFEVPSKRKGKVKLQVFRGKDENHDVMGYAFIAAGPGFQGIIKMMVGLNLEKTGLTGMTVLEQAETPGLGDKIRFDGFQNQFKGLRIKPKITYLKNKKPEHANQIQAITGATISSRAVVKTLNKRIKLILSLLAAGGELPLAGGDTAQPGGDLAQPGGDLAQPGGNLVQPSGDLAQPSGDSAQPKGK</sequence>
<keyword evidence="5" id="KW-0249">Electron transport</keyword>
<feature type="domain" description="FMN-binding" evidence="7">
    <location>
        <begin position="97"/>
        <end position="189"/>
    </location>
</feature>
<name>A0A3B0QYX5_9ZZZZ</name>
<dbReference type="GO" id="GO:0022900">
    <property type="term" value="P:electron transport chain"/>
    <property type="evidence" value="ECO:0007669"/>
    <property type="project" value="InterPro"/>
</dbReference>
<dbReference type="PANTHER" id="PTHR36118">
    <property type="entry name" value="ION-TRANSLOCATING OXIDOREDUCTASE COMPLEX SUBUNIT G"/>
    <property type="match status" value="1"/>
</dbReference>
<dbReference type="EMBL" id="UOEA01000084">
    <property type="protein sequence ID" value="VAV85309.1"/>
    <property type="molecule type" value="Genomic_DNA"/>
</dbReference>
<organism evidence="8">
    <name type="scientific">hydrothermal vent metagenome</name>
    <dbReference type="NCBI Taxonomy" id="652676"/>
    <lineage>
        <taxon>unclassified sequences</taxon>
        <taxon>metagenomes</taxon>
        <taxon>ecological metagenomes</taxon>
    </lineage>
</organism>
<dbReference type="InterPro" id="IPR007329">
    <property type="entry name" value="FMN-bd"/>
</dbReference>
<dbReference type="Pfam" id="PF04205">
    <property type="entry name" value="FMN_bind"/>
    <property type="match status" value="1"/>
</dbReference>
<evidence type="ECO:0000256" key="2">
    <source>
        <dbReference type="ARBA" id="ARBA00022553"/>
    </source>
</evidence>
<feature type="region of interest" description="Disordered" evidence="6">
    <location>
        <begin position="203"/>
        <end position="247"/>
    </location>
</feature>
<reference evidence="8" key="1">
    <citation type="submission" date="2018-06" db="EMBL/GenBank/DDBJ databases">
        <authorList>
            <person name="Zhirakovskaya E."/>
        </authorList>
    </citation>
    <scope>NUCLEOTIDE SEQUENCE</scope>
</reference>
<evidence type="ECO:0000256" key="5">
    <source>
        <dbReference type="ARBA" id="ARBA00022982"/>
    </source>
</evidence>
<gene>
    <name evidence="8" type="ORF">MNBD_DELTA01-1224</name>
</gene>
<proteinExistence type="inferred from homology"/>